<dbReference type="InterPro" id="IPR000751">
    <property type="entry name" value="MPI_Phosphatase"/>
</dbReference>
<comment type="catalytic activity">
    <reaction evidence="8">
        <text>O-phospho-L-tyrosyl-[protein] + H2O = L-tyrosyl-[protein] + phosphate</text>
        <dbReference type="Rhea" id="RHEA:10684"/>
        <dbReference type="Rhea" id="RHEA-COMP:10136"/>
        <dbReference type="Rhea" id="RHEA-COMP:20101"/>
        <dbReference type="ChEBI" id="CHEBI:15377"/>
        <dbReference type="ChEBI" id="CHEBI:43474"/>
        <dbReference type="ChEBI" id="CHEBI:46858"/>
        <dbReference type="ChEBI" id="CHEBI:61978"/>
        <dbReference type="EC" id="3.1.3.48"/>
    </reaction>
</comment>
<gene>
    <name evidence="12" type="ORF">QR680_005554</name>
</gene>
<dbReference type="PRINTS" id="PR00716">
    <property type="entry name" value="MPIPHPHTASE"/>
</dbReference>
<dbReference type="PANTHER" id="PTHR10828:SF76">
    <property type="entry name" value="M-PHASE INDUCER PHOSPHATASE"/>
    <property type="match status" value="1"/>
</dbReference>
<evidence type="ECO:0000313" key="13">
    <source>
        <dbReference type="Proteomes" id="UP001175271"/>
    </source>
</evidence>
<evidence type="ECO:0000256" key="3">
    <source>
        <dbReference type="ARBA" id="ARBA00022618"/>
    </source>
</evidence>
<dbReference type="Proteomes" id="UP001175271">
    <property type="component" value="Unassembled WGS sequence"/>
</dbReference>
<evidence type="ECO:0000256" key="1">
    <source>
        <dbReference type="ARBA" id="ARBA00011065"/>
    </source>
</evidence>
<keyword evidence="5" id="KW-0378">Hydrolase</keyword>
<dbReference type="Pfam" id="PF00581">
    <property type="entry name" value="Rhodanese"/>
    <property type="match status" value="1"/>
</dbReference>
<dbReference type="GO" id="GO:0110032">
    <property type="term" value="P:positive regulation of G2/MI transition of meiotic cell cycle"/>
    <property type="evidence" value="ECO:0007669"/>
    <property type="project" value="TreeGrafter"/>
</dbReference>
<dbReference type="InterPro" id="IPR001763">
    <property type="entry name" value="Rhodanese-like_dom"/>
</dbReference>
<name>A0AA39HTV8_9BILA</name>
<dbReference type="PANTHER" id="PTHR10828">
    <property type="entry name" value="M-PHASE INDUCER PHOSPHATASE DUAL SPECIFICITY PHOSPHATASE CDC25"/>
    <property type="match status" value="1"/>
</dbReference>
<feature type="compositionally biased region" description="Basic residues" evidence="10">
    <location>
        <begin position="900"/>
        <end position="911"/>
    </location>
</feature>
<reference evidence="12" key="1">
    <citation type="submission" date="2023-06" db="EMBL/GenBank/DDBJ databases">
        <title>Genomic analysis of the entomopathogenic nematode Steinernema hermaphroditum.</title>
        <authorList>
            <person name="Schwarz E.M."/>
            <person name="Heppert J.K."/>
            <person name="Baniya A."/>
            <person name="Schwartz H.T."/>
            <person name="Tan C.-H."/>
            <person name="Antoshechkin I."/>
            <person name="Sternberg P.W."/>
            <person name="Goodrich-Blair H."/>
            <person name="Dillman A.R."/>
        </authorList>
    </citation>
    <scope>NUCLEOTIDE SEQUENCE</scope>
    <source>
        <strain evidence="12">PS9179</strain>
        <tissue evidence="12">Whole animal</tissue>
    </source>
</reference>
<dbReference type="InterPro" id="IPR036873">
    <property type="entry name" value="Rhodanese-like_dom_sf"/>
</dbReference>
<evidence type="ECO:0000256" key="5">
    <source>
        <dbReference type="ARBA" id="ARBA00022801"/>
    </source>
</evidence>
<accession>A0AA39HTV8</accession>
<dbReference type="GO" id="GO:0005634">
    <property type="term" value="C:nucleus"/>
    <property type="evidence" value="ECO:0007669"/>
    <property type="project" value="TreeGrafter"/>
</dbReference>
<keyword evidence="4" id="KW-0498">Mitosis</keyword>
<proteinExistence type="inferred from homology"/>
<dbReference type="PROSITE" id="PS50206">
    <property type="entry name" value="RHODANESE_3"/>
    <property type="match status" value="1"/>
</dbReference>
<keyword evidence="9" id="KW-0175">Coiled coil</keyword>
<evidence type="ECO:0000256" key="2">
    <source>
        <dbReference type="ARBA" id="ARBA00013064"/>
    </source>
</evidence>
<dbReference type="GO" id="GO:0000086">
    <property type="term" value="P:G2/M transition of mitotic cell cycle"/>
    <property type="evidence" value="ECO:0007669"/>
    <property type="project" value="TreeGrafter"/>
</dbReference>
<feature type="region of interest" description="Disordered" evidence="10">
    <location>
        <begin position="949"/>
        <end position="969"/>
    </location>
</feature>
<feature type="coiled-coil region" evidence="9">
    <location>
        <begin position="208"/>
        <end position="324"/>
    </location>
</feature>
<dbReference type="SMART" id="SM00450">
    <property type="entry name" value="RHOD"/>
    <property type="match status" value="1"/>
</dbReference>
<dbReference type="AlphaFoldDB" id="A0AA39HTV8"/>
<evidence type="ECO:0000256" key="8">
    <source>
        <dbReference type="ARBA" id="ARBA00051722"/>
    </source>
</evidence>
<dbReference type="SUPFAM" id="SSF52821">
    <property type="entry name" value="Rhodanese/Cell cycle control phosphatase"/>
    <property type="match status" value="1"/>
</dbReference>
<comment type="similarity">
    <text evidence="1">Belongs to the MPI phosphatase family.</text>
</comment>
<feature type="compositionally biased region" description="Polar residues" evidence="10">
    <location>
        <begin position="957"/>
        <end position="969"/>
    </location>
</feature>
<feature type="coiled-coil region" evidence="9">
    <location>
        <begin position="97"/>
        <end position="155"/>
    </location>
</feature>
<sequence length="969" mass="110915">MVWKRGVEGSVVQDAKDLLETISKLQSDVIILERTLGDKFVRFKSILFYLRTLLKEQTDEVNPLAPNAPFSLHQILRLEESLDANAELYRSRLDVQLQSQRNGERALTRQVERLESDNRLLNSRLRDEWSVALEVREMRTRIVEVREEVRDKRCQERKEPAERRQMEIELRDEIRKEVEMDFRHEVLDVQKQLKVQRKSEMKINEQIIAKMETETEGLRAEIGHLREEIGSLQGQLADMGKAKQSVVEQREKLEEMLKKSKKQSEKAARDLKRRLEESDRIRNATLAQHTEVLNALKGEVFDLKKELKKEKTELEETRLRLHFEKQLRRKTLEKHRVQNEKLEDLQRLLNLTMSESDDLLMDTLLGEDRAAIFAKVSFLLSKIPIVELALGTISARSRPSEPLALLLLLAFQTDDRTKRGLQALLQRSLLSTANGATLDTVRRLLYPGPSLRPLPLARSLGAVASSADSRPASLQPGAHRVPKTKRPSQASFDLDAQLATVLRTGGTLAPFAPPVTLTSFGAFLCRGEIERSNLKGSTQSSRGRPSSVDSEPPQILVHFLQMGDNFFGLSPSSYDFKLSYRRERSMTVPCPEENENSENGMPVALYRSSSEDENTNDSGVSMGFDSKQPISFKQAFDYESDCELTQKDLKTPRKALCDITRLCQNRESEDSPVSRKSSLQQRKRQLLPSSLSFAHSMASLATPSEKRGKFAENSSILRTMSTSVLEIGNSPPAMPTYTYSLETVPKPQKEHEAYRSISGATLSGLMADLGEEAFFEKYIVIDCRFPYEYEGGHVRGAINVHETHELKQLFYHEKENVPLHQRIPIFYCEYSQKRGPTMAKELRRLDRNINAQNYPSLDYQEIYLLDRGYKKLFETDKIHHICDPPAYTSMDDPQHNDSLRKHKSKLNRTKSQRAISRQPTLREQAEMKKLFDASLDSPMHHLSDMRISPRSPAVRQLNFNGVTPKTSRS</sequence>
<dbReference type="GO" id="GO:0004725">
    <property type="term" value="F:protein tyrosine phosphatase activity"/>
    <property type="evidence" value="ECO:0007669"/>
    <property type="project" value="UniProtKB-EC"/>
</dbReference>
<dbReference type="EMBL" id="JAUCMV010000003">
    <property type="protein sequence ID" value="KAK0411236.1"/>
    <property type="molecule type" value="Genomic_DNA"/>
</dbReference>
<dbReference type="CDD" id="cd01530">
    <property type="entry name" value="Cdc25"/>
    <property type="match status" value="1"/>
</dbReference>
<keyword evidence="3" id="KW-0132">Cell division</keyword>
<evidence type="ECO:0000259" key="11">
    <source>
        <dbReference type="PROSITE" id="PS50206"/>
    </source>
</evidence>
<evidence type="ECO:0000256" key="6">
    <source>
        <dbReference type="ARBA" id="ARBA00022912"/>
    </source>
</evidence>
<dbReference type="Gene3D" id="3.40.250.10">
    <property type="entry name" value="Rhodanese-like domain"/>
    <property type="match status" value="1"/>
</dbReference>
<evidence type="ECO:0000256" key="7">
    <source>
        <dbReference type="ARBA" id="ARBA00023306"/>
    </source>
</evidence>
<evidence type="ECO:0000256" key="4">
    <source>
        <dbReference type="ARBA" id="ARBA00022776"/>
    </source>
</evidence>
<organism evidence="12 13">
    <name type="scientific">Steinernema hermaphroditum</name>
    <dbReference type="NCBI Taxonomy" id="289476"/>
    <lineage>
        <taxon>Eukaryota</taxon>
        <taxon>Metazoa</taxon>
        <taxon>Ecdysozoa</taxon>
        <taxon>Nematoda</taxon>
        <taxon>Chromadorea</taxon>
        <taxon>Rhabditida</taxon>
        <taxon>Tylenchina</taxon>
        <taxon>Panagrolaimomorpha</taxon>
        <taxon>Strongyloidoidea</taxon>
        <taxon>Steinernematidae</taxon>
        <taxon>Steinernema</taxon>
    </lineage>
</organism>
<dbReference type="GO" id="GO:0010971">
    <property type="term" value="P:positive regulation of G2/M transition of mitotic cell cycle"/>
    <property type="evidence" value="ECO:0007669"/>
    <property type="project" value="TreeGrafter"/>
</dbReference>
<keyword evidence="6" id="KW-0904">Protein phosphatase</keyword>
<feature type="domain" description="Rhodanese" evidence="11">
    <location>
        <begin position="774"/>
        <end position="877"/>
    </location>
</feature>
<keyword evidence="7" id="KW-0131">Cell cycle</keyword>
<feature type="region of interest" description="Disordered" evidence="10">
    <location>
        <begin position="467"/>
        <end position="489"/>
    </location>
</feature>
<evidence type="ECO:0000313" key="12">
    <source>
        <dbReference type="EMBL" id="KAK0411236.1"/>
    </source>
</evidence>
<dbReference type="GO" id="GO:0051301">
    <property type="term" value="P:cell division"/>
    <property type="evidence" value="ECO:0007669"/>
    <property type="project" value="UniProtKB-KW"/>
</dbReference>
<dbReference type="EC" id="3.1.3.48" evidence="2"/>
<dbReference type="GO" id="GO:0005737">
    <property type="term" value="C:cytoplasm"/>
    <property type="evidence" value="ECO:0007669"/>
    <property type="project" value="TreeGrafter"/>
</dbReference>
<dbReference type="FunFam" id="3.40.250.10:FF:000021">
    <property type="entry name" value="M-phase inducer phosphatase cdc-25.2"/>
    <property type="match status" value="1"/>
</dbReference>
<evidence type="ECO:0000256" key="9">
    <source>
        <dbReference type="SAM" id="Coils"/>
    </source>
</evidence>
<protein>
    <recommendedName>
        <fullName evidence="2">protein-tyrosine-phosphatase</fullName>
        <ecNumber evidence="2">3.1.3.48</ecNumber>
    </recommendedName>
</protein>
<keyword evidence="13" id="KW-1185">Reference proteome</keyword>
<evidence type="ECO:0000256" key="10">
    <source>
        <dbReference type="SAM" id="MobiDB-lite"/>
    </source>
</evidence>
<feature type="region of interest" description="Disordered" evidence="10">
    <location>
        <begin position="889"/>
        <end position="920"/>
    </location>
</feature>
<comment type="caution">
    <text evidence="12">The sequence shown here is derived from an EMBL/GenBank/DDBJ whole genome shotgun (WGS) entry which is preliminary data.</text>
</comment>